<gene>
    <name evidence="15" type="primary">nifS</name>
    <name evidence="12" type="synonym">iscS</name>
    <name evidence="15" type="ORF">COS99_05530</name>
</gene>
<dbReference type="InterPro" id="IPR000192">
    <property type="entry name" value="Aminotrans_V_dom"/>
</dbReference>
<feature type="modified residue" description="N6-(pyridoxal phosphate)lysine" evidence="12">
    <location>
        <position position="203"/>
    </location>
</feature>
<comment type="catalytic activity">
    <reaction evidence="11 12">
        <text>(sulfur carrier)-H + L-cysteine = (sulfur carrier)-SH + L-alanine</text>
        <dbReference type="Rhea" id="RHEA:43892"/>
        <dbReference type="Rhea" id="RHEA-COMP:14737"/>
        <dbReference type="Rhea" id="RHEA-COMP:14739"/>
        <dbReference type="ChEBI" id="CHEBI:29917"/>
        <dbReference type="ChEBI" id="CHEBI:35235"/>
        <dbReference type="ChEBI" id="CHEBI:57972"/>
        <dbReference type="ChEBI" id="CHEBI:64428"/>
        <dbReference type="EC" id="2.8.1.7"/>
    </reaction>
</comment>
<dbReference type="NCBIfam" id="TIGR03402">
    <property type="entry name" value="FeS_nifS"/>
    <property type="match status" value="1"/>
</dbReference>
<feature type="binding site" evidence="12">
    <location>
        <begin position="200"/>
        <end position="202"/>
    </location>
    <ligand>
        <name>pyridoxal 5'-phosphate</name>
        <dbReference type="ChEBI" id="CHEBI:597326"/>
    </ligand>
</feature>
<keyword evidence="7 12" id="KW-0479">Metal-binding</keyword>
<comment type="function">
    <text evidence="2">Catalyzes the removal of elemental sulfur atoms from cysteine to produce alanine. Seems to participate in the biosynthesis of the nitrogenase metalloclusters by providing the inorganic sulfur required for the Fe-S core formation.</text>
</comment>
<keyword evidence="5 12" id="KW-0808">Transferase</keyword>
<dbReference type="Gene3D" id="3.90.1150.10">
    <property type="entry name" value="Aspartate Aminotransferase, domain 1"/>
    <property type="match status" value="1"/>
</dbReference>
<comment type="cofactor">
    <cofactor evidence="1 12 13">
        <name>pyridoxal 5'-phosphate</name>
        <dbReference type="ChEBI" id="CHEBI:597326"/>
    </cofactor>
</comment>
<keyword evidence="9 12" id="KW-0408">Iron</keyword>
<dbReference type="PANTHER" id="PTHR11601:SF34">
    <property type="entry name" value="CYSTEINE DESULFURASE"/>
    <property type="match status" value="1"/>
</dbReference>
<dbReference type="PANTHER" id="PTHR11601">
    <property type="entry name" value="CYSTEINE DESULFURYLASE FAMILY MEMBER"/>
    <property type="match status" value="1"/>
</dbReference>
<feature type="binding site" evidence="12">
    <location>
        <position position="180"/>
    </location>
    <ligand>
        <name>pyridoxal 5'-phosphate</name>
        <dbReference type="ChEBI" id="CHEBI:597326"/>
    </ligand>
</feature>
<keyword evidence="4 12" id="KW-0963">Cytoplasm</keyword>
<evidence type="ECO:0000256" key="10">
    <source>
        <dbReference type="ARBA" id="ARBA00023014"/>
    </source>
</evidence>
<evidence type="ECO:0000256" key="13">
    <source>
        <dbReference type="RuleBase" id="RU004504"/>
    </source>
</evidence>
<dbReference type="UniPathway" id="UPA00266"/>
<feature type="domain" description="Aminotransferase class V" evidence="14">
    <location>
        <begin position="4"/>
        <end position="367"/>
    </location>
</feature>
<dbReference type="GO" id="GO:1990221">
    <property type="term" value="C:L-cysteine desulfurase complex"/>
    <property type="evidence" value="ECO:0007669"/>
    <property type="project" value="UniProtKB-ARBA"/>
</dbReference>
<dbReference type="SUPFAM" id="SSF53383">
    <property type="entry name" value="PLP-dependent transferases"/>
    <property type="match status" value="1"/>
</dbReference>
<feature type="binding site" evidence="12">
    <location>
        <position position="238"/>
    </location>
    <ligand>
        <name>pyridoxal 5'-phosphate</name>
        <dbReference type="ChEBI" id="CHEBI:597326"/>
    </ligand>
</feature>
<feature type="active site" description="Cysteine persulfide intermediate" evidence="12">
    <location>
        <position position="326"/>
    </location>
</feature>
<evidence type="ECO:0000256" key="7">
    <source>
        <dbReference type="ARBA" id="ARBA00022723"/>
    </source>
</evidence>
<dbReference type="AlphaFoldDB" id="A0A2J0L040"/>
<dbReference type="HAMAP" id="MF_00331">
    <property type="entry name" value="Cys_desulf_IscS"/>
    <property type="match status" value="1"/>
</dbReference>
<dbReference type="Proteomes" id="UP000230052">
    <property type="component" value="Unassembled WGS sequence"/>
</dbReference>
<evidence type="ECO:0000256" key="6">
    <source>
        <dbReference type="ARBA" id="ARBA00022714"/>
    </source>
</evidence>
<dbReference type="EC" id="2.8.1.7" evidence="12"/>
<evidence type="ECO:0000256" key="11">
    <source>
        <dbReference type="ARBA" id="ARBA00050776"/>
    </source>
</evidence>
<dbReference type="Pfam" id="PF00266">
    <property type="entry name" value="Aminotran_5"/>
    <property type="match status" value="1"/>
</dbReference>
<dbReference type="InterPro" id="IPR020578">
    <property type="entry name" value="Aminotrans_V_PyrdxlP_BS"/>
</dbReference>
<comment type="function">
    <text evidence="12">Master enzyme that delivers sulfur to a number of partners involved in Fe-S cluster assembly, tRNA modification or cofactor biosynthesis. Catalyzes the removal of elemental sulfur atoms from cysteine to produce alanine. Functions as a sulfur delivery protein for Fe-S cluster synthesis onto IscU, an Fe-S scaffold assembly protein, as well as other S acceptor proteins.</text>
</comment>
<evidence type="ECO:0000256" key="3">
    <source>
        <dbReference type="ARBA" id="ARBA00006490"/>
    </source>
</evidence>
<feature type="binding site" description="via persulfide group" evidence="12">
    <location>
        <position position="326"/>
    </location>
    <ligand>
        <name>[2Fe-2S] cluster</name>
        <dbReference type="ChEBI" id="CHEBI:190135"/>
        <note>ligand shared with IscU</note>
    </ligand>
</feature>
<comment type="subunit">
    <text evidence="12">Homodimer. Forms a heterotetramer with IscU, interacts with other sulfur acceptors.</text>
</comment>
<comment type="pathway">
    <text evidence="12">Cofactor biosynthesis; iron-sulfur cluster biosynthesis.</text>
</comment>
<keyword evidence="6 12" id="KW-0001">2Fe-2S</keyword>
<evidence type="ECO:0000313" key="15">
    <source>
        <dbReference type="EMBL" id="PIU41433.1"/>
    </source>
</evidence>
<name>A0A2J0L040_9BACT</name>
<dbReference type="PIRSF" id="PIRSF005572">
    <property type="entry name" value="NifS"/>
    <property type="match status" value="1"/>
</dbReference>
<comment type="subcellular location">
    <subcellularLocation>
        <location evidence="12">Cytoplasm</location>
    </subcellularLocation>
</comment>
<accession>A0A2J0L040</accession>
<evidence type="ECO:0000256" key="2">
    <source>
        <dbReference type="ARBA" id="ARBA00003120"/>
    </source>
</evidence>
<dbReference type="Gene3D" id="1.10.260.50">
    <property type="match status" value="1"/>
</dbReference>
<evidence type="ECO:0000256" key="12">
    <source>
        <dbReference type="HAMAP-Rule" id="MF_00331"/>
    </source>
</evidence>
<dbReference type="InterPro" id="IPR016454">
    <property type="entry name" value="Cysteine_dSase"/>
</dbReference>
<proteinExistence type="inferred from homology"/>
<evidence type="ECO:0000256" key="1">
    <source>
        <dbReference type="ARBA" id="ARBA00001933"/>
    </source>
</evidence>
<dbReference type="InterPro" id="IPR015422">
    <property type="entry name" value="PyrdxlP-dep_Trfase_small"/>
</dbReference>
<dbReference type="GO" id="GO:0031071">
    <property type="term" value="F:cysteine desulfurase activity"/>
    <property type="evidence" value="ECO:0007669"/>
    <property type="project" value="UniProtKB-UniRule"/>
</dbReference>
<dbReference type="InterPro" id="IPR015424">
    <property type="entry name" value="PyrdxlP-dep_Trfase"/>
</dbReference>
<evidence type="ECO:0000256" key="8">
    <source>
        <dbReference type="ARBA" id="ARBA00022898"/>
    </source>
</evidence>
<dbReference type="InterPro" id="IPR015421">
    <property type="entry name" value="PyrdxlP-dep_Trfase_major"/>
</dbReference>
<dbReference type="InterPro" id="IPR010240">
    <property type="entry name" value="Cys_deSase_IscS"/>
</dbReference>
<dbReference type="GO" id="GO:0051537">
    <property type="term" value="F:2 iron, 2 sulfur cluster binding"/>
    <property type="evidence" value="ECO:0007669"/>
    <property type="project" value="UniProtKB-UniRule"/>
</dbReference>
<evidence type="ECO:0000313" key="16">
    <source>
        <dbReference type="Proteomes" id="UP000230052"/>
    </source>
</evidence>
<reference evidence="15 16" key="1">
    <citation type="submission" date="2017-09" db="EMBL/GenBank/DDBJ databases">
        <title>Depth-based differentiation of microbial function through sediment-hosted aquifers and enrichment of novel symbionts in the deep terrestrial subsurface.</title>
        <authorList>
            <person name="Probst A.J."/>
            <person name="Ladd B."/>
            <person name="Jarett J.K."/>
            <person name="Geller-Mcgrath D.E."/>
            <person name="Sieber C.M."/>
            <person name="Emerson J.B."/>
            <person name="Anantharaman K."/>
            <person name="Thomas B.C."/>
            <person name="Malmstrom R."/>
            <person name="Stieglmeier M."/>
            <person name="Klingl A."/>
            <person name="Woyke T."/>
            <person name="Ryan C.M."/>
            <person name="Banfield J.F."/>
        </authorList>
    </citation>
    <scope>NUCLEOTIDE SEQUENCE [LARGE SCALE GENOMIC DNA]</scope>
    <source>
        <strain evidence="15">CG07_land_8_20_14_0_80_42_15</strain>
    </source>
</reference>
<dbReference type="Gene3D" id="3.40.640.10">
    <property type="entry name" value="Type I PLP-dependent aspartate aminotransferase-like (Major domain)"/>
    <property type="match status" value="1"/>
</dbReference>
<comment type="similarity">
    <text evidence="3 12">Belongs to the class-V pyridoxal-phosphate-dependent aminotransferase family. NifS/IscS subfamily.</text>
</comment>
<dbReference type="GO" id="GO:0046872">
    <property type="term" value="F:metal ion binding"/>
    <property type="evidence" value="ECO:0007669"/>
    <property type="project" value="UniProtKB-KW"/>
</dbReference>
<dbReference type="GO" id="GO:0044571">
    <property type="term" value="P:[2Fe-2S] cluster assembly"/>
    <property type="evidence" value="ECO:0007669"/>
    <property type="project" value="UniProtKB-UniRule"/>
</dbReference>
<keyword evidence="10 12" id="KW-0411">Iron-sulfur</keyword>
<dbReference type="GO" id="GO:0030170">
    <property type="term" value="F:pyridoxal phosphate binding"/>
    <property type="evidence" value="ECO:0007669"/>
    <property type="project" value="UniProtKB-UniRule"/>
</dbReference>
<evidence type="ECO:0000256" key="4">
    <source>
        <dbReference type="ARBA" id="ARBA00022490"/>
    </source>
</evidence>
<sequence>MRKVYLDHNATTPVSPIVLEAMLPYLKDIYGNPSSIHEFGRIARKAVEEARAEVASLINAKDAQEIVFTGSGTEADNFAIKGIAHALKNKGNHIITSCIEHHAVLNVCKFLEKEGTRVTYLPVDNNGIVDINELKKSITDKTILISIMLANNEVGTIEPIEEIASIAKEKGIILHTDAVQAAGKLPIDVQKIGVDLLSMSAHKIYGPKGIGALYIKKGIKITPLISGGHHERNRRAGTENVAGIAGFGKAAYLAEKELSRESPYLVGLRDYLHEGIKKKIQEIRLNGDPKKRLPNTLNISFKYLEGESIILNLDLEGVAVSTGSACTSGSLEPSHVLVAMGLDAVDAQGSVRFSLGHDNKKEDIDYVLEVLPPIIDRLRKMSPLYKEKK</sequence>
<evidence type="ECO:0000256" key="5">
    <source>
        <dbReference type="ARBA" id="ARBA00022679"/>
    </source>
</evidence>
<dbReference type="PROSITE" id="PS00595">
    <property type="entry name" value="AA_TRANSFER_CLASS_5"/>
    <property type="match status" value="1"/>
</dbReference>
<protein>
    <recommendedName>
        <fullName evidence="12">Cysteine desulfurase IscS</fullName>
        <ecNumber evidence="12">2.8.1.7</ecNumber>
    </recommendedName>
</protein>
<feature type="binding site" evidence="12">
    <location>
        <position position="152"/>
    </location>
    <ligand>
        <name>pyridoxal 5'-phosphate</name>
        <dbReference type="ChEBI" id="CHEBI:597326"/>
    </ligand>
</feature>
<dbReference type="FunFam" id="3.40.640.10:FF:000003">
    <property type="entry name" value="Cysteine desulfurase IscS"/>
    <property type="match status" value="1"/>
</dbReference>
<dbReference type="EMBL" id="PEWV01000058">
    <property type="protein sequence ID" value="PIU41433.1"/>
    <property type="molecule type" value="Genomic_DNA"/>
</dbReference>
<feature type="binding site" evidence="12">
    <location>
        <begin position="72"/>
        <end position="73"/>
    </location>
    <ligand>
        <name>pyridoxal 5'-phosphate</name>
        <dbReference type="ChEBI" id="CHEBI:597326"/>
    </ligand>
</feature>
<comment type="caution">
    <text evidence="15">The sequence shown here is derived from an EMBL/GenBank/DDBJ whole genome shotgun (WGS) entry which is preliminary data.</text>
</comment>
<organism evidence="15 16">
    <name type="scientific">Candidatus Aquitaenariimonas noxiae</name>
    <dbReference type="NCBI Taxonomy" id="1974741"/>
    <lineage>
        <taxon>Bacteria</taxon>
        <taxon>Pseudomonadati</taxon>
        <taxon>Candidatus Omnitrophota</taxon>
        <taxon>Candidatus Aquitaenariimonas</taxon>
    </lineage>
</organism>
<dbReference type="NCBIfam" id="NF002806">
    <property type="entry name" value="PRK02948.1"/>
    <property type="match status" value="1"/>
</dbReference>
<evidence type="ECO:0000256" key="9">
    <source>
        <dbReference type="ARBA" id="ARBA00023004"/>
    </source>
</evidence>
<keyword evidence="8 12" id="KW-0663">Pyridoxal phosphate</keyword>
<dbReference type="GO" id="GO:0006520">
    <property type="term" value="P:amino acid metabolic process"/>
    <property type="evidence" value="ECO:0007669"/>
    <property type="project" value="InterPro"/>
</dbReference>
<evidence type="ECO:0000259" key="14">
    <source>
        <dbReference type="Pfam" id="PF00266"/>
    </source>
</evidence>
<dbReference type="InterPro" id="IPR017772">
    <property type="entry name" value="Cys_deSase_NifS_bac/arc"/>
</dbReference>